<keyword evidence="5 9" id="KW-1133">Transmembrane helix</keyword>
<dbReference type="GO" id="GO:0022857">
    <property type="term" value="F:transmembrane transporter activity"/>
    <property type="evidence" value="ECO:0007669"/>
    <property type="project" value="InterPro"/>
</dbReference>
<dbReference type="Gene3D" id="1.20.1730.10">
    <property type="entry name" value="Sodium/glucose cotransporter"/>
    <property type="match status" value="1"/>
</dbReference>
<dbReference type="AlphaFoldDB" id="A0A844G613"/>
<evidence type="ECO:0000313" key="11">
    <source>
        <dbReference type="Proteomes" id="UP000435649"/>
    </source>
</evidence>
<feature type="region of interest" description="Disordered" evidence="8">
    <location>
        <begin position="664"/>
        <end position="690"/>
    </location>
</feature>
<keyword evidence="4 9" id="KW-0812">Transmembrane</keyword>
<feature type="compositionally biased region" description="Basic and acidic residues" evidence="8">
    <location>
        <begin position="664"/>
        <end position="673"/>
    </location>
</feature>
<sequence length="690" mass="76994">MQLLDWGIVGALLLILTATLIISRRQVKSTADFLAANRCAGRYLLAVTDGIAGIGAISIIATFEQYYIAGFSPVWWGFLSGPIALLMSICGWVYYRFRETRCFTMAQFFEVRYSRRFRVFSGMLGWLSGVLNYGIFPSVSVKFFMFFCRLPDSFQIAGIPFVFSTYVCLLLFVISLGVTFAICGGQLAIMLTDFIQGTFCNLVFLVLMIFMVMQFNWETIFETLTVHAAENPGQSLFNPFDTTGIRDFNIWFFLMGIVLVVLTSGTWQGQSGYAAAAKSAHEAKMARFLGVWRQLVQWALLLFIPICAFTFFNSPQYADSAQTVAETLGTLHGQEASQARVPLFLSHILPPGLLGLFAALMLAAMLSTDDSYMHSWGSIFVQDVIMPFRKKPFTEKQHILLLRLSIVFVGIFAFFFSWLFKQTEYILLFFQITGAIFTGGAGAVLIGGLYSRSGSTLGAWVAMILGSGLALGSIALQQCWPALAPAVAEYVPDSAAQWLLARRERFPVNSQILAFAITLTGFASYFIVSYIDRKVHGTKYFNLEKMLHRGKYDLSGEHREVWSAGRIWKIFGLTDEFTRFDRLLFFASLLWTLLWTAAFVAGTLGHFVFGWQPLHWLRLWRGYVMLGFGLGIGTTIWFLIGGSADVVKLFRALRTRKRNDADDGRVVDGRNAGEEISAGGTETATGSSGD</sequence>
<feature type="transmembrane region" description="Helical" evidence="9">
    <location>
        <begin position="194"/>
        <end position="215"/>
    </location>
</feature>
<dbReference type="RefSeq" id="WP_154420453.1">
    <property type="nucleotide sequence ID" value="NZ_VUNS01000032.1"/>
</dbReference>
<feature type="transmembrane region" description="Helical" evidence="9">
    <location>
        <begin position="43"/>
        <end position="63"/>
    </location>
</feature>
<keyword evidence="11" id="KW-1185">Reference proteome</keyword>
<feature type="compositionally biased region" description="Low complexity" evidence="8">
    <location>
        <begin position="674"/>
        <end position="690"/>
    </location>
</feature>
<evidence type="ECO:0000256" key="5">
    <source>
        <dbReference type="ARBA" id="ARBA00022989"/>
    </source>
</evidence>
<dbReference type="PANTHER" id="PTHR48086">
    <property type="entry name" value="SODIUM/PROLINE SYMPORTER-RELATED"/>
    <property type="match status" value="1"/>
</dbReference>
<protein>
    <submittedName>
        <fullName evidence="10">Sodium:solute symporter</fullName>
    </submittedName>
</protein>
<dbReference type="Pfam" id="PF00474">
    <property type="entry name" value="SSF"/>
    <property type="match status" value="1"/>
</dbReference>
<evidence type="ECO:0000256" key="6">
    <source>
        <dbReference type="ARBA" id="ARBA00023136"/>
    </source>
</evidence>
<reference evidence="10 11" key="1">
    <citation type="submission" date="2019-08" db="EMBL/GenBank/DDBJ databases">
        <title>In-depth cultivation of the pig gut microbiome towards novel bacterial diversity and tailored functional studies.</title>
        <authorList>
            <person name="Wylensek D."/>
            <person name="Hitch T.C.A."/>
            <person name="Clavel T."/>
        </authorList>
    </citation>
    <scope>NUCLEOTIDE SEQUENCE [LARGE SCALE GENOMIC DNA]</scope>
    <source>
        <strain evidence="10 11">BBE-744-WT-12</strain>
    </source>
</reference>
<evidence type="ECO:0000256" key="4">
    <source>
        <dbReference type="ARBA" id="ARBA00022692"/>
    </source>
</evidence>
<feature type="transmembrane region" description="Helical" evidence="9">
    <location>
        <begin position="348"/>
        <end position="366"/>
    </location>
</feature>
<proteinExistence type="inferred from homology"/>
<evidence type="ECO:0000256" key="2">
    <source>
        <dbReference type="ARBA" id="ARBA00006434"/>
    </source>
</evidence>
<dbReference type="PANTHER" id="PTHR48086:SF7">
    <property type="entry name" value="SODIUM-SOLUTE SYMPORTER-RELATED"/>
    <property type="match status" value="1"/>
</dbReference>
<keyword evidence="6 9" id="KW-0472">Membrane</keyword>
<name>A0A844G613_9BACT</name>
<comment type="similarity">
    <text evidence="2 7">Belongs to the sodium:solute symporter (SSF) (TC 2.A.21) family.</text>
</comment>
<evidence type="ECO:0000256" key="9">
    <source>
        <dbReference type="SAM" id="Phobius"/>
    </source>
</evidence>
<evidence type="ECO:0000256" key="1">
    <source>
        <dbReference type="ARBA" id="ARBA00004141"/>
    </source>
</evidence>
<evidence type="ECO:0000256" key="8">
    <source>
        <dbReference type="SAM" id="MobiDB-lite"/>
    </source>
</evidence>
<feature type="transmembrane region" description="Helical" evidence="9">
    <location>
        <begin position="288"/>
        <end position="312"/>
    </location>
</feature>
<feature type="transmembrane region" description="Helical" evidence="9">
    <location>
        <begin position="512"/>
        <end position="531"/>
    </location>
</feature>
<feature type="transmembrane region" description="Helical" evidence="9">
    <location>
        <begin position="583"/>
        <end position="611"/>
    </location>
</feature>
<comment type="caution">
    <text evidence="10">The sequence shown here is derived from an EMBL/GenBank/DDBJ whole genome shotgun (WGS) entry which is preliminary data.</text>
</comment>
<keyword evidence="3" id="KW-0813">Transport</keyword>
<feature type="transmembrane region" description="Helical" evidence="9">
    <location>
        <begin position="156"/>
        <end position="182"/>
    </location>
</feature>
<dbReference type="Proteomes" id="UP000435649">
    <property type="component" value="Unassembled WGS sequence"/>
</dbReference>
<feature type="transmembrane region" description="Helical" evidence="9">
    <location>
        <begin position="116"/>
        <end position="136"/>
    </location>
</feature>
<gene>
    <name evidence="10" type="ORF">FYJ85_19710</name>
</gene>
<feature type="transmembrane region" description="Helical" evidence="9">
    <location>
        <begin position="6"/>
        <end position="22"/>
    </location>
</feature>
<feature type="transmembrane region" description="Helical" evidence="9">
    <location>
        <begin position="248"/>
        <end position="267"/>
    </location>
</feature>
<accession>A0A844G613</accession>
<dbReference type="PROSITE" id="PS50283">
    <property type="entry name" value="NA_SOLUT_SYMP_3"/>
    <property type="match status" value="1"/>
</dbReference>
<dbReference type="InterPro" id="IPR038377">
    <property type="entry name" value="Na/Glc_symporter_sf"/>
</dbReference>
<feature type="transmembrane region" description="Helical" evidence="9">
    <location>
        <begin position="623"/>
        <end position="647"/>
    </location>
</feature>
<feature type="transmembrane region" description="Helical" evidence="9">
    <location>
        <begin position="399"/>
        <end position="420"/>
    </location>
</feature>
<dbReference type="InterPro" id="IPR050277">
    <property type="entry name" value="Sodium:Solute_Symporter"/>
</dbReference>
<organism evidence="10 11">
    <name type="scientific">Victivallis lenta</name>
    <dbReference type="NCBI Taxonomy" id="2606640"/>
    <lineage>
        <taxon>Bacteria</taxon>
        <taxon>Pseudomonadati</taxon>
        <taxon>Lentisphaerota</taxon>
        <taxon>Lentisphaeria</taxon>
        <taxon>Victivallales</taxon>
        <taxon>Victivallaceae</taxon>
        <taxon>Victivallis</taxon>
    </lineage>
</organism>
<dbReference type="GO" id="GO:0005886">
    <property type="term" value="C:plasma membrane"/>
    <property type="evidence" value="ECO:0007669"/>
    <property type="project" value="TreeGrafter"/>
</dbReference>
<dbReference type="EMBL" id="VUNS01000032">
    <property type="protein sequence ID" value="MST99257.1"/>
    <property type="molecule type" value="Genomic_DNA"/>
</dbReference>
<feature type="transmembrane region" description="Helical" evidence="9">
    <location>
        <begin position="457"/>
        <end position="476"/>
    </location>
</feature>
<feature type="transmembrane region" description="Helical" evidence="9">
    <location>
        <begin position="75"/>
        <end position="95"/>
    </location>
</feature>
<feature type="transmembrane region" description="Helical" evidence="9">
    <location>
        <begin position="426"/>
        <end position="450"/>
    </location>
</feature>
<evidence type="ECO:0000256" key="7">
    <source>
        <dbReference type="RuleBase" id="RU362091"/>
    </source>
</evidence>
<dbReference type="InterPro" id="IPR001734">
    <property type="entry name" value="Na/solute_symporter"/>
</dbReference>
<evidence type="ECO:0000256" key="3">
    <source>
        <dbReference type="ARBA" id="ARBA00022448"/>
    </source>
</evidence>
<evidence type="ECO:0000313" key="10">
    <source>
        <dbReference type="EMBL" id="MST99257.1"/>
    </source>
</evidence>
<comment type="subcellular location">
    <subcellularLocation>
        <location evidence="1">Membrane</location>
        <topology evidence="1">Multi-pass membrane protein</topology>
    </subcellularLocation>
</comment>